<dbReference type="AlphaFoldDB" id="A0A3A1WFE3"/>
<sequence length="66" mass="7404">MSVSRFAPTRAAHLKLVIELFPGLQSSEMRTIVTSMAEKRLRRIRMELEDQANAIRLPISPVGVPS</sequence>
<name>A0A3A1WFE3_9HYPH</name>
<protein>
    <submittedName>
        <fullName evidence="1">Uncharacterized protein</fullName>
    </submittedName>
</protein>
<reference evidence="2" key="1">
    <citation type="submission" date="2018-09" db="EMBL/GenBank/DDBJ databases">
        <authorList>
            <person name="Tuo L."/>
        </authorList>
    </citation>
    <scope>NUCLEOTIDE SEQUENCE [LARGE SCALE GENOMIC DNA]</scope>
    <source>
        <strain evidence="2">M2BS4Y-1</strain>
    </source>
</reference>
<dbReference type="EMBL" id="QYRN01000009">
    <property type="protein sequence ID" value="RIX98695.1"/>
    <property type="molecule type" value="Genomic_DNA"/>
</dbReference>
<gene>
    <name evidence="1" type="ORF">D3218_16010</name>
</gene>
<dbReference type="Proteomes" id="UP000265750">
    <property type="component" value="Unassembled WGS sequence"/>
</dbReference>
<proteinExistence type="predicted"/>
<evidence type="ECO:0000313" key="1">
    <source>
        <dbReference type="EMBL" id="RIX98695.1"/>
    </source>
</evidence>
<evidence type="ECO:0000313" key="2">
    <source>
        <dbReference type="Proteomes" id="UP000265750"/>
    </source>
</evidence>
<keyword evidence="2" id="KW-1185">Reference proteome</keyword>
<accession>A0A3A1WFE3</accession>
<organism evidence="1 2">
    <name type="scientific">Aureimonas flava</name>
    <dbReference type="NCBI Taxonomy" id="2320271"/>
    <lineage>
        <taxon>Bacteria</taxon>
        <taxon>Pseudomonadati</taxon>
        <taxon>Pseudomonadota</taxon>
        <taxon>Alphaproteobacteria</taxon>
        <taxon>Hyphomicrobiales</taxon>
        <taxon>Aurantimonadaceae</taxon>
        <taxon>Aureimonas</taxon>
    </lineage>
</organism>
<comment type="caution">
    <text evidence="1">The sequence shown here is derived from an EMBL/GenBank/DDBJ whole genome shotgun (WGS) entry which is preliminary data.</text>
</comment>